<comment type="caution">
    <text evidence="2">The sequence shown here is derived from an EMBL/GenBank/DDBJ whole genome shotgun (WGS) entry which is preliminary data.</text>
</comment>
<dbReference type="InterPro" id="IPR019627">
    <property type="entry name" value="YAcAr"/>
</dbReference>
<protein>
    <submittedName>
        <fullName evidence="2">Uncharacterized protein DUF2493</fullName>
    </submittedName>
</protein>
<dbReference type="InterPro" id="IPR036397">
    <property type="entry name" value="RNaseH_sf"/>
</dbReference>
<organism evidence="2 3">
    <name type="scientific">Pseudomonas putida</name>
    <name type="common">Arthrobacter siderocapsulatus</name>
    <dbReference type="NCBI Taxonomy" id="303"/>
    <lineage>
        <taxon>Bacteria</taxon>
        <taxon>Pseudomonadati</taxon>
        <taxon>Pseudomonadota</taxon>
        <taxon>Gammaproteobacteria</taxon>
        <taxon>Pseudomonadales</taxon>
        <taxon>Pseudomonadaceae</taxon>
        <taxon>Pseudomonas</taxon>
    </lineage>
</organism>
<sequence>MRVLICAGRHYADSRVCRQVLEAFQRLHPVQVVIHGGSQFLSAHIEDWARENAAHIVRYPPNWQHHGKQAERLRNRFMLADSRPDIVLALPGGADTEELLEQARSQGLQTLSVGNP</sequence>
<dbReference type="Pfam" id="PF10686">
    <property type="entry name" value="YAcAr"/>
    <property type="match status" value="1"/>
</dbReference>
<dbReference type="AlphaFoldDB" id="A0A9X8EHY0"/>
<proteinExistence type="predicted"/>
<dbReference type="Gene3D" id="3.30.420.10">
    <property type="entry name" value="Ribonuclease H-like superfamily/Ribonuclease H"/>
    <property type="match status" value="1"/>
</dbReference>
<evidence type="ECO:0000313" key="3">
    <source>
        <dbReference type="Proteomes" id="UP000269115"/>
    </source>
</evidence>
<accession>A0A9X8EHY0</accession>
<evidence type="ECO:0000313" key="2">
    <source>
        <dbReference type="EMBL" id="ROQ50015.1"/>
    </source>
</evidence>
<feature type="domain" description="YspA cpYpsA-related SLOG" evidence="1">
    <location>
        <begin position="1"/>
        <end position="66"/>
    </location>
</feature>
<reference evidence="2 3" key="1">
    <citation type="submission" date="2018-11" db="EMBL/GenBank/DDBJ databases">
        <title>Genomic analyses of the natural microbiome of Caenorhabditis elegans.</title>
        <authorList>
            <person name="Samuel B."/>
        </authorList>
    </citation>
    <scope>NUCLEOTIDE SEQUENCE [LARGE SCALE GENOMIC DNA]</scope>
    <source>
        <strain evidence="2 3">BIGb0473</strain>
    </source>
</reference>
<gene>
    <name evidence="2" type="ORF">EDF85_2805</name>
</gene>
<evidence type="ECO:0000259" key="1">
    <source>
        <dbReference type="Pfam" id="PF10686"/>
    </source>
</evidence>
<dbReference type="Proteomes" id="UP000269115">
    <property type="component" value="Unassembled WGS sequence"/>
</dbReference>
<name>A0A9X8EHY0_PSEPU</name>
<dbReference type="EMBL" id="RJUR01000013">
    <property type="protein sequence ID" value="ROQ50015.1"/>
    <property type="molecule type" value="Genomic_DNA"/>
</dbReference>
<dbReference type="GO" id="GO:0003676">
    <property type="term" value="F:nucleic acid binding"/>
    <property type="evidence" value="ECO:0007669"/>
    <property type="project" value="InterPro"/>
</dbReference>
<dbReference type="RefSeq" id="WP_123752986.1">
    <property type="nucleotide sequence ID" value="NZ_RJUR01000013.1"/>
</dbReference>